<evidence type="ECO:0000256" key="2">
    <source>
        <dbReference type="ARBA" id="ARBA00022618"/>
    </source>
</evidence>
<dbReference type="NCBIfam" id="TIGR00281">
    <property type="entry name" value="SMC-Scp complex subunit ScpB"/>
    <property type="match status" value="1"/>
</dbReference>
<feature type="compositionally biased region" description="Low complexity" evidence="5">
    <location>
        <begin position="299"/>
        <end position="313"/>
    </location>
</feature>
<accession>A0ABV6EXL6</accession>
<evidence type="ECO:0000313" key="7">
    <source>
        <dbReference type="Proteomes" id="UP001589775"/>
    </source>
</evidence>
<dbReference type="Pfam" id="PF04079">
    <property type="entry name" value="SMC_ScpB"/>
    <property type="match status" value="1"/>
</dbReference>
<keyword evidence="1" id="KW-0963">Cytoplasm</keyword>
<dbReference type="RefSeq" id="WP_378391418.1">
    <property type="nucleotide sequence ID" value="NZ_JBHLWM010000008.1"/>
</dbReference>
<organism evidence="6 7">
    <name type="scientific">Rhodopseudomonas telluris</name>
    <dbReference type="NCBI Taxonomy" id="644215"/>
    <lineage>
        <taxon>Bacteria</taxon>
        <taxon>Pseudomonadati</taxon>
        <taxon>Pseudomonadota</taxon>
        <taxon>Alphaproteobacteria</taxon>
        <taxon>Hyphomicrobiales</taxon>
        <taxon>Nitrobacteraceae</taxon>
        <taxon>Rhodopseudomonas</taxon>
    </lineage>
</organism>
<dbReference type="EMBL" id="JBHLWM010000008">
    <property type="protein sequence ID" value="MFC0242950.1"/>
    <property type="molecule type" value="Genomic_DNA"/>
</dbReference>
<dbReference type="Gene3D" id="1.10.10.10">
    <property type="entry name" value="Winged helix-like DNA-binding domain superfamily/Winged helix DNA-binding domain"/>
    <property type="match status" value="2"/>
</dbReference>
<name>A0ABV6EXL6_9BRAD</name>
<dbReference type="InterPro" id="IPR036388">
    <property type="entry name" value="WH-like_DNA-bd_sf"/>
</dbReference>
<evidence type="ECO:0000256" key="5">
    <source>
        <dbReference type="SAM" id="MobiDB-lite"/>
    </source>
</evidence>
<proteinExistence type="predicted"/>
<dbReference type="InterPro" id="IPR005234">
    <property type="entry name" value="ScpB_csome_segregation"/>
</dbReference>
<evidence type="ECO:0000256" key="3">
    <source>
        <dbReference type="ARBA" id="ARBA00022829"/>
    </source>
</evidence>
<gene>
    <name evidence="6" type="primary">scpB</name>
    <name evidence="6" type="ORF">ACFFJ6_20845</name>
</gene>
<feature type="compositionally biased region" description="Acidic residues" evidence="5">
    <location>
        <begin position="333"/>
        <end position="363"/>
    </location>
</feature>
<keyword evidence="4" id="KW-0131">Cell cycle</keyword>
<evidence type="ECO:0000256" key="1">
    <source>
        <dbReference type="ARBA" id="ARBA00022490"/>
    </source>
</evidence>
<comment type="caution">
    <text evidence="6">The sequence shown here is derived from an EMBL/GenBank/DDBJ whole genome shotgun (WGS) entry which is preliminary data.</text>
</comment>
<dbReference type="Proteomes" id="UP001589775">
    <property type="component" value="Unassembled WGS sequence"/>
</dbReference>
<sequence>MASLAEKRIVEFEPHIERDEVVTEQQPQSRPEELRLLEALLFASPEPLEQAALAKRMPEGVDIKAALAQLQADYAHRGVNLVRIANKWTFRTAGDLAWLMTRETTETRKLSRAAIEMLAIIAYHQPITRAEIEEIRGVVTSKGTLDVLLETGWIRPRGRRKTPGRPLTFGTTDAFLAQFSLEALSDLPGLEELKGSGLLDTRLPTGFSVPTPSDDPTLREDEEPLDAGDLDLALAPVADPETDEAGPAASHEHGQAEAETAVGVVETTDEPETGFAESSEVDVAEVEVGFAETGEPASDDQASAEQEAAADAVVLDEAEDHDTASDAEVATELTEDETSDADLEEAALESFEDEQGEVAEESDAALAASDLDAVAEDSDQPDADQPDAGEAEDGEGDPDGEAR</sequence>
<dbReference type="SUPFAM" id="SSF46785">
    <property type="entry name" value="Winged helix' DNA-binding domain"/>
    <property type="match status" value="2"/>
</dbReference>
<reference evidence="6 7" key="1">
    <citation type="submission" date="2024-09" db="EMBL/GenBank/DDBJ databases">
        <authorList>
            <person name="Sun Q."/>
            <person name="Mori K."/>
        </authorList>
    </citation>
    <scope>NUCLEOTIDE SEQUENCE [LARGE SCALE GENOMIC DNA]</scope>
    <source>
        <strain evidence="6 7">KCTC 23279</strain>
    </source>
</reference>
<dbReference type="PANTHER" id="PTHR34298:SF2">
    <property type="entry name" value="SEGREGATION AND CONDENSATION PROTEIN B"/>
    <property type="match status" value="1"/>
</dbReference>
<evidence type="ECO:0000313" key="6">
    <source>
        <dbReference type="EMBL" id="MFC0242950.1"/>
    </source>
</evidence>
<protein>
    <submittedName>
        <fullName evidence="6">SMC-Scp complex subunit ScpB</fullName>
    </submittedName>
</protein>
<dbReference type="PANTHER" id="PTHR34298">
    <property type="entry name" value="SEGREGATION AND CONDENSATION PROTEIN B"/>
    <property type="match status" value="1"/>
</dbReference>
<feature type="region of interest" description="Disordered" evidence="5">
    <location>
        <begin position="198"/>
        <end position="223"/>
    </location>
</feature>
<keyword evidence="3" id="KW-0159">Chromosome partition</keyword>
<keyword evidence="7" id="KW-1185">Reference proteome</keyword>
<evidence type="ECO:0000256" key="4">
    <source>
        <dbReference type="ARBA" id="ARBA00023306"/>
    </source>
</evidence>
<keyword evidence="2" id="KW-0132">Cell division</keyword>
<feature type="compositionally biased region" description="Acidic residues" evidence="5">
    <location>
        <begin position="373"/>
        <end position="403"/>
    </location>
</feature>
<dbReference type="InterPro" id="IPR036390">
    <property type="entry name" value="WH_DNA-bd_sf"/>
</dbReference>
<feature type="region of interest" description="Disordered" evidence="5">
    <location>
        <begin position="240"/>
        <end position="259"/>
    </location>
</feature>
<feature type="region of interest" description="Disordered" evidence="5">
    <location>
        <begin position="287"/>
        <end position="403"/>
    </location>
</feature>